<comment type="caution">
    <text evidence="2">The sequence shown here is derived from an EMBL/GenBank/DDBJ whole genome shotgun (WGS) entry which is preliminary data.</text>
</comment>
<gene>
    <name evidence="2" type="ORF">B0T21DRAFT_350541</name>
</gene>
<dbReference type="AlphaFoldDB" id="A0AA40B2I5"/>
<protein>
    <submittedName>
        <fullName evidence="2">Uncharacterized protein</fullName>
    </submittedName>
</protein>
<evidence type="ECO:0000313" key="3">
    <source>
        <dbReference type="Proteomes" id="UP001172159"/>
    </source>
</evidence>
<accession>A0AA40B2I5</accession>
<feature type="compositionally biased region" description="Basic and acidic residues" evidence="1">
    <location>
        <begin position="1"/>
        <end position="18"/>
    </location>
</feature>
<proteinExistence type="predicted"/>
<organism evidence="2 3">
    <name type="scientific">Apiosordaria backusii</name>
    <dbReference type="NCBI Taxonomy" id="314023"/>
    <lineage>
        <taxon>Eukaryota</taxon>
        <taxon>Fungi</taxon>
        <taxon>Dikarya</taxon>
        <taxon>Ascomycota</taxon>
        <taxon>Pezizomycotina</taxon>
        <taxon>Sordariomycetes</taxon>
        <taxon>Sordariomycetidae</taxon>
        <taxon>Sordariales</taxon>
        <taxon>Lasiosphaeriaceae</taxon>
        <taxon>Apiosordaria</taxon>
    </lineage>
</organism>
<reference evidence="2" key="1">
    <citation type="submission" date="2023-06" db="EMBL/GenBank/DDBJ databases">
        <title>Genome-scale phylogeny and comparative genomics of the fungal order Sordariales.</title>
        <authorList>
            <consortium name="Lawrence Berkeley National Laboratory"/>
            <person name="Hensen N."/>
            <person name="Bonometti L."/>
            <person name="Westerberg I."/>
            <person name="Brannstrom I.O."/>
            <person name="Guillou S."/>
            <person name="Cros-Aarteil S."/>
            <person name="Calhoun S."/>
            <person name="Haridas S."/>
            <person name="Kuo A."/>
            <person name="Mondo S."/>
            <person name="Pangilinan J."/>
            <person name="Riley R."/>
            <person name="Labutti K."/>
            <person name="Andreopoulos B."/>
            <person name="Lipzen A."/>
            <person name="Chen C."/>
            <person name="Yanf M."/>
            <person name="Daum C."/>
            <person name="Ng V."/>
            <person name="Clum A."/>
            <person name="Steindorff A."/>
            <person name="Ohm R."/>
            <person name="Martin F."/>
            <person name="Silar P."/>
            <person name="Natvig D."/>
            <person name="Lalanne C."/>
            <person name="Gautier V."/>
            <person name="Ament-Velasquez S.L."/>
            <person name="Kruys A."/>
            <person name="Hutchinson M.I."/>
            <person name="Powell A.J."/>
            <person name="Barry K."/>
            <person name="Miller A.N."/>
            <person name="Grigoriev I.V."/>
            <person name="Debuchy R."/>
            <person name="Gladieux P."/>
            <person name="Thoren M.H."/>
            <person name="Johannesson H."/>
        </authorList>
    </citation>
    <scope>NUCLEOTIDE SEQUENCE</scope>
    <source>
        <strain evidence="2">CBS 540.89</strain>
    </source>
</reference>
<dbReference type="Proteomes" id="UP001172159">
    <property type="component" value="Unassembled WGS sequence"/>
</dbReference>
<name>A0AA40B2I5_9PEZI</name>
<dbReference type="EMBL" id="JAUKTV010000010">
    <property type="protein sequence ID" value="KAK0726404.1"/>
    <property type="molecule type" value="Genomic_DNA"/>
</dbReference>
<feature type="region of interest" description="Disordered" evidence="1">
    <location>
        <begin position="1"/>
        <end position="26"/>
    </location>
</feature>
<evidence type="ECO:0000313" key="2">
    <source>
        <dbReference type="EMBL" id="KAK0726404.1"/>
    </source>
</evidence>
<evidence type="ECO:0000256" key="1">
    <source>
        <dbReference type="SAM" id="MobiDB-lite"/>
    </source>
</evidence>
<keyword evidence="3" id="KW-1185">Reference proteome</keyword>
<sequence>MVKKERERNKFKRVKEDSGYTQRRSRQKSQINFLASAFQAIGAAVGQTATTHGPGVVEGAKNLTEEAIKTIQREGPGITAAAANIAHEIGRNAQEHGPAVAAAAMDTVSQASKHVGDQFPLVMEHVAAAAKGAEMLTEAARQDLEKNHPEILDGISKGAVTVIETAEKAKCWAAENPGKAAIIVGGVVLVAAPGVVTSPVLAATGFGEGGVVAGEMIAPSPFIGGKLTLCYAGSVAASVHSGIRVVAAGSLFSILQSAGAGGAGAAAVGGAVQGVGVAAVAGGIVANLWEAEKRQKSQL</sequence>